<dbReference type="KEGG" id="dhy:DESAM_20945"/>
<evidence type="ECO:0000259" key="1">
    <source>
        <dbReference type="Pfam" id="PF16363"/>
    </source>
</evidence>
<organism evidence="2 3">
    <name type="scientific">Maridesulfovibrio hydrothermalis AM13 = DSM 14728</name>
    <dbReference type="NCBI Taxonomy" id="1121451"/>
    <lineage>
        <taxon>Bacteria</taxon>
        <taxon>Pseudomonadati</taxon>
        <taxon>Thermodesulfobacteriota</taxon>
        <taxon>Desulfovibrionia</taxon>
        <taxon>Desulfovibrionales</taxon>
        <taxon>Desulfovibrionaceae</taxon>
        <taxon>Maridesulfovibrio</taxon>
    </lineage>
</organism>
<dbReference type="GO" id="GO:0008460">
    <property type="term" value="F:dTDP-glucose 4,6-dehydratase activity"/>
    <property type="evidence" value="ECO:0007669"/>
    <property type="project" value="UniProtKB-EC"/>
</dbReference>
<dbReference type="eggNOG" id="COG0451">
    <property type="taxonomic scope" value="Bacteria"/>
</dbReference>
<dbReference type="GO" id="GO:0016831">
    <property type="term" value="F:carboxy-lyase activity"/>
    <property type="evidence" value="ECO:0007669"/>
    <property type="project" value="InterPro"/>
</dbReference>
<dbReference type="Gene3D" id="3.40.50.720">
    <property type="entry name" value="NAD(P)-binding Rossmann-like Domain"/>
    <property type="match status" value="1"/>
</dbReference>
<dbReference type="Proteomes" id="UP000010808">
    <property type="component" value="Chromosome"/>
</dbReference>
<dbReference type="STRING" id="1121451.DESAM_20945"/>
<sequence>MKNILVTGADGFIGSHLTEALVRDGYHVRAFTLYNSFNSWGWLDRCDPKILKEVDVFCGDVRDFNGVKTAMNGCDAVLHLAALIAIPFSYHSPATYIDTNITGTLNIVQAAKDLNIEKIVHTSTSEVYGSAMFVPITEEHPLQGQSPYSASKIGADQIALSFFRSFDTPIAVIRPFNTYGPRQSARAVIPTIITQLANGADRIKLGSLTPTRDFNYISDTVNGFIKIMESKNSIGEIINVGSGFEISIGDTANLIAECMGVKVKIETDSQRLRPENSEVDRLMADRSKAKLLLGWTPEYGSLEGFKKGLCETIEWFKEPINLTAYKSHIYNI</sequence>
<dbReference type="SUPFAM" id="SSF51735">
    <property type="entry name" value="NAD(P)-binding Rossmann-fold domains"/>
    <property type="match status" value="1"/>
</dbReference>
<dbReference type="InterPro" id="IPR016040">
    <property type="entry name" value="NAD(P)-bd_dom"/>
</dbReference>
<dbReference type="HOGENOM" id="CLU_007383_1_7_7"/>
<dbReference type="AlphaFoldDB" id="L0RAJ1"/>
<dbReference type="EC" id="4.2.1.46" evidence="2"/>
<keyword evidence="2" id="KW-0456">Lyase</keyword>
<reference evidence="2 3" key="1">
    <citation type="submission" date="2012-10" db="EMBL/GenBank/DDBJ databases">
        <authorList>
            <person name="Genoscope - CEA"/>
        </authorList>
    </citation>
    <scope>NUCLEOTIDE SEQUENCE [LARGE SCALE GENOMIC DNA]</scope>
    <source>
        <strain evidence="3">AM13 / DSM 14728</strain>
    </source>
</reference>
<dbReference type="EMBL" id="FO203522">
    <property type="protein sequence ID" value="CCO23232.1"/>
    <property type="molecule type" value="Genomic_DNA"/>
</dbReference>
<dbReference type="InterPro" id="IPR036291">
    <property type="entry name" value="NAD(P)-bd_dom_sf"/>
</dbReference>
<dbReference type="NCBIfam" id="TIGR04180">
    <property type="entry name" value="EDH_00030"/>
    <property type="match status" value="1"/>
</dbReference>
<evidence type="ECO:0000313" key="2">
    <source>
        <dbReference type="EMBL" id="CCO23232.1"/>
    </source>
</evidence>
<keyword evidence="3" id="KW-1185">Reference proteome</keyword>
<name>L0RAJ1_9BACT</name>
<protein>
    <submittedName>
        <fullName evidence="2">dTDP-glucose 4,6-dehydratase</fullName>
        <ecNumber evidence="2">4.2.1.46</ecNumber>
    </submittedName>
</protein>
<proteinExistence type="predicted"/>
<gene>
    <name evidence="2" type="ORF">DESAM_20945</name>
</gene>
<dbReference type="PATRIC" id="fig|1121451.3.peg.1215"/>
<dbReference type="RefSeq" id="WP_015335837.1">
    <property type="nucleotide sequence ID" value="NC_020055.1"/>
</dbReference>
<dbReference type="InterPro" id="IPR045869">
    <property type="entry name" value="Arna-like_SDR_e"/>
</dbReference>
<feature type="domain" description="NAD(P)-binding" evidence="1">
    <location>
        <begin position="5"/>
        <end position="306"/>
    </location>
</feature>
<dbReference type="CDD" id="cd05257">
    <property type="entry name" value="Arna_like_SDR_e"/>
    <property type="match status" value="1"/>
</dbReference>
<accession>L0RAJ1</accession>
<dbReference type="PRINTS" id="PR01713">
    <property type="entry name" value="NUCEPIMERASE"/>
</dbReference>
<dbReference type="Pfam" id="PF16363">
    <property type="entry name" value="GDP_Man_Dehyd"/>
    <property type="match status" value="1"/>
</dbReference>
<dbReference type="OrthoDB" id="9769113at2"/>
<dbReference type="PANTHER" id="PTHR43000">
    <property type="entry name" value="DTDP-D-GLUCOSE 4,6-DEHYDRATASE-RELATED"/>
    <property type="match status" value="1"/>
</dbReference>
<evidence type="ECO:0000313" key="3">
    <source>
        <dbReference type="Proteomes" id="UP000010808"/>
    </source>
</evidence>
<dbReference type="InterPro" id="IPR026390">
    <property type="entry name" value="LegB-like"/>
</dbReference>